<name>A0A642V8K1_9ASCO</name>
<keyword evidence="2" id="KW-1185">Reference proteome</keyword>
<evidence type="ECO:0000313" key="2">
    <source>
        <dbReference type="Proteomes" id="UP000761534"/>
    </source>
</evidence>
<evidence type="ECO:0000313" key="1">
    <source>
        <dbReference type="EMBL" id="KAA8916442.1"/>
    </source>
</evidence>
<protein>
    <recommendedName>
        <fullName evidence="3">F-box domain-containing protein</fullName>
    </recommendedName>
</protein>
<sequence>MKVTDLPYEVLYLVRDIVDFCYPRSLLPVRATCRLLRDIFDKAIKCCLDFGFPYFTKPVTGRPFLLVQSSCLEEDQGIFTLPYKFLSRLKAHDEAVVFWLVRTTKIIIFAEKARQYNDCRLLIKLLLGIFEQWEPTVLVVLKVWFKSVSMYSEISDMIENSPVNILVDARLCLTPWPDRNLYIFNIEKRKNERDYIPKVLKTNGPVKIGKKVTDLCVSVCLGYKLPLQLVLSEDCQNLQRVSICTLPFGAAVPLLETVFKQSASLKVLEFHTMSFDCSDPPGKLMAPQSLETLMVANCTFPFRNKNQPPVLSLPIKTLRIGCVTHSNLLKCIHLPNLTEVSWTNGRLCLYCQKSHVDWIAHKLTSMEYDVPGKKKNLFFAPFVKHANGTIAA</sequence>
<dbReference type="Proteomes" id="UP000761534">
    <property type="component" value="Unassembled WGS sequence"/>
</dbReference>
<gene>
    <name evidence="1" type="ORF">TRICI_001437</name>
</gene>
<evidence type="ECO:0008006" key="3">
    <source>
        <dbReference type="Google" id="ProtNLM"/>
    </source>
</evidence>
<dbReference type="VEuPathDB" id="FungiDB:TRICI_001437"/>
<reference evidence="1" key="1">
    <citation type="journal article" date="2019" name="G3 (Bethesda)">
        <title>Genome Assemblies of Two Rare Opportunistic Yeast Pathogens: Diutina rugosa (syn. Candida rugosa) and Trichomonascus ciferrii (syn. Candida ciferrii).</title>
        <authorList>
            <person name="Mixao V."/>
            <person name="Saus E."/>
            <person name="Hansen A.P."/>
            <person name="Lass-Florl C."/>
            <person name="Gabaldon T."/>
        </authorList>
    </citation>
    <scope>NUCLEOTIDE SEQUENCE</scope>
    <source>
        <strain evidence="1">CBS 4856</strain>
    </source>
</reference>
<dbReference type="EMBL" id="SWFS01000099">
    <property type="protein sequence ID" value="KAA8916442.1"/>
    <property type="molecule type" value="Genomic_DNA"/>
</dbReference>
<dbReference type="AlphaFoldDB" id="A0A642V8K1"/>
<comment type="caution">
    <text evidence="1">The sequence shown here is derived from an EMBL/GenBank/DDBJ whole genome shotgun (WGS) entry which is preliminary data.</text>
</comment>
<proteinExistence type="predicted"/>
<organism evidence="1 2">
    <name type="scientific">Trichomonascus ciferrii</name>
    <dbReference type="NCBI Taxonomy" id="44093"/>
    <lineage>
        <taxon>Eukaryota</taxon>
        <taxon>Fungi</taxon>
        <taxon>Dikarya</taxon>
        <taxon>Ascomycota</taxon>
        <taxon>Saccharomycotina</taxon>
        <taxon>Dipodascomycetes</taxon>
        <taxon>Dipodascales</taxon>
        <taxon>Trichomonascaceae</taxon>
        <taxon>Trichomonascus</taxon>
        <taxon>Trichomonascus ciferrii complex</taxon>
    </lineage>
</organism>
<accession>A0A642V8K1</accession>